<evidence type="ECO:0000313" key="2">
    <source>
        <dbReference type="Proteomes" id="UP001057402"/>
    </source>
</evidence>
<comment type="caution">
    <text evidence="1">The sequence shown here is derived from an EMBL/GenBank/DDBJ whole genome shotgun (WGS) entry which is preliminary data.</text>
</comment>
<name>A0ACB9RZM2_9MYRT</name>
<evidence type="ECO:0000313" key="1">
    <source>
        <dbReference type="EMBL" id="KAI4383044.1"/>
    </source>
</evidence>
<gene>
    <name evidence="1" type="ORF">MLD38_008925</name>
</gene>
<protein>
    <submittedName>
        <fullName evidence="1">Uncharacterized protein</fullName>
    </submittedName>
</protein>
<sequence>MGRYSGLFAMYATFASRDVDCCLIPESPFYLEGKSGLFEFVEQRLKEKWTCCHSSRRRSRTRVCCGEHAWWH</sequence>
<reference evidence="2" key="1">
    <citation type="journal article" date="2023" name="Front. Plant Sci.">
        <title>Chromosomal-level genome assembly of Melastoma candidum provides insights into trichome evolution.</title>
        <authorList>
            <person name="Zhong Y."/>
            <person name="Wu W."/>
            <person name="Sun C."/>
            <person name="Zou P."/>
            <person name="Liu Y."/>
            <person name="Dai S."/>
            <person name="Zhou R."/>
        </authorList>
    </citation>
    <scope>NUCLEOTIDE SEQUENCE [LARGE SCALE GENOMIC DNA]</scope>
</reference>
<dbReference type="EMBL" id="CM042882">
    <property type="protein sequence ID" value="KAI4383044.1"/>
    <property type="molecule type" value="Genomic_DNA"/>
</dbReference>
<accession>A0ACB9RZM2</accession>
<organism evidence="1 2">
    <name type="scientific">Melastoma candidum</name>
    <dbReference type="NCBI Taxonomy" id="119954"/>
    <lineage>
        <taxon>Eukaryota</taxon>
        <taxon>Viridiplantae</taxon>
        <taxon>Streptophyta</taxon>
        <taxon>Embryophyta</taxon>
        <taxon>Tracheophyta</taxon>
        <taxon>Spermatophyta</taxon>
        <taxon>Magnoliopsida</taxon>
        <taxon>eudicotyledons</taxon>
        <taxon>Gunneridae</taxon>
        <taxon>Pentapetalae</taxon>
        <taxon>rosids</taxon>
        <taxon>malvids</taxon>
        <taxon>Myrtales</taxon>
        <taxon>Melastomataceae</taxon>
        <taxon>Melastomatoideae</taxon>
        <taxon>Melastomateae</taxon>
        <taxon>Melastoma</taxon>
    </lineage>
</organism>
<dbReference type="Proteomes" id="UP001057402">
    <property type="component" value="Chromosome 3"/>
</dbReference>
<keyword evidence="2" id="KW-1185">Reference proteome</keyword>
<proteinExistence type="predicted"/>